<reference evidence="1" key="1">
    <citation type="journal article" date="2015" name="Nature">
        <title>Complex archaea that bridge the gap between prokaryotes and eukaryotes.</title>
        <authorList>
            <person name="Spang A."/>
            <person name="Saw J.H."/>
            <person name="Jorgensen S.L."/>
            <person name="Zaremba-Niedzwiedzka K."/>
            <person name="Martijn J."/>
            <person name="Lind A.E."/>
            <person name="van Eijk R."/>
            <person name="Schleper C."/>
            <person name="Guy L."/>
            <person name="Ettema T.J."/>
        </authorList>
    </citation>
    <scope>NUCLEOTIDE SEQUENCE</scope>
</reference>
<dbReference type="AlphaFoldDB" id="A0A0F9KV94"/>
<proteinExistence type="predicted"/>
<evidence type="ECO:0000313" key="1">
    <source>
        <dbReference type="EMBL" id="KKM19285.1"/>
    </source>
</evidence>
<feature type="non-terminal residue" evidence="1">
    <location>
        <position position="172"/>
    </location>
</feature>
<organism evidence="1">
    <name type="scientific">marine sediment metagenome</name>
    <dbReference type="NCBI Taxonomy" id="412755"/>
    <lineage>
        <taxon>unclassified sequences</taxon>
        <taxon>metagenomes</taxon>
        <taxon>ecological metagenomes</taxon>
    </lineage>
</organism>
<protein>
    <submittedName>
        <fullName evidence="1">Uncharacterized protein</fullName>
    </submittedName>
</protein>
<gene>
    <name evidence="1" type="ORF">LCGC14_1657220</name>
</gene>
<dbReference type="EMBL" id="LAZR01014026">
    <property type="protein sequence ID" value="KKM19285.1"/>
    <property type="molecule type" value="Genomic_DNA"/>
</dbReference>
<accession>A0A0F9KV94</accession>
<comment type="caution">
    <text evidence="1">The sequence shown here is derived from an EMBL/GenBank/DDBJ whole genome shotgun (WGS) entry which is preliminary data.</text>
</comment>
<sequence length="172" mass="18267">MSKQTNVRGDPQEVFATTAGPTYAFGTRMHVPDGRVFRRSQAAGIALVAGRTAQTTVPDVGLRARLVRGSPKNNEVAIELGKVASGTGTARNRGEIQPQTDAAAARGPFAGEYDEGMLYVVSGGGAGHVYRIRNAEGADSTTNQMRLTIDGSPISFSTTTRVTLYKNFFKSL</sequence>
<name>A0A0F9KV94_9ZZZZ</name>